<organism evidence="2 3">
    <name type="scientific">Puccinia coronata f. sp. avenae</name>
    <dbReference type="NCBI Taxonomy" id="200324"/>
    <lineage>
        <taxon>Eukaryota</taxon>
        <taxon>Fungi</taxon>
        <taxon>Dikarya</taxon>
        <taxon>Basidiomycota</taxon>
        <taxon>Pucciniomycotina</taxon>
        <taxon>Pucciniomycetes</taxon>
        <taxon>Pucciniales</taxon>
        <taxon>Pucciniaceae</taxon>
        <taxon>Puccinia</taxon>
    </lineage>
</organism>
<dbReference type="AlphaFoldDB" id="A0A2N5VZG0"/>
<evidence type="ECO:0000313" key="2">
    <source>
        <dbReference type="EMBL" id="PLW55365.1"/>
    </source>
</evidence>
<dbReference type="OrthoDB" id="407410at2759"/>
<feature type="region of interest" description="Disordered" evidence="1">
    <location>
        <begin position="44"/>
        <end position="75"/>
    </location>
</feature>
<proteinExistence type="predicted"/>
<feature type="region of interest" description="Disordered" evidence="1">
    <location>
        <begin position="1"/>
        <end position="22"/>
    </location>
</feature>
<reference evidence="2 3" key="1">
    <citation type="submission" date="2017-11" db="EMBL/GenBank/DDBJ databases">
        <title>De novo assembly and phasing of dikaryotic genomes from two isolates of Puccinia coronata f. sp. avenae, the causal agent of oat crown rust.</title>
        <authorList>
            <person name="Miller M.E."/>
            <person name="Zhang Y."/>
            <person name="Omidvar V."/>
            <person name="Sperschneider J."/>
            <person name="Schwessinger B."/>
            <person name="Raley C."/>
            <person name="Palmer J.M."/>
            <person name="Garnica D."/>
            <person name="Upadhyaya N."/>
            <person name="Rathjen J."/>
            <person name="Taylor J.M."/>
            <person name="Park R.F."/>
            <person name="Dodds P.N."/>
            <person name="Hirsch C.D."/>
            <person name="Kianian S.F."/>
            <person name="Figueroa M."/>
        </authorList>
    </citation>
    <scope>NUCLEOTIDE SEQUENCE [LARGE SCALE GENOMIC DNA]</scope>
    <source>
        <strain evidence="2">12NC29</strain>
    </source>
</reference>
<name>A0A2N5VZG0_9BASI</name>
<dbReference type="EMBL" id="PGCJ01000033">
    <property type="protein sequence ID" value="PLW55365.1"/>
    <property type="molecule type" value="Genomic_DNA"/>
</dbReference>
<feature type="compositionally biased region" description="Low complexity" evidence="1">
    <location>
        <begin position="44"/>
        <end position="59"/>
    </location>
</feature>
<evidence type="ECO:0000313" key="3">
    <source>
        <dbReference type="Proteomes" id="UP000235388"/>
    </source>
</evidence>
<gene>
    <name evidence="2" type="ORF">PCANC_02307</name>
</gene>
<keyword evidence="3" id="KW-1185">Reference proteome</keyword>
<comment type="caution">
    <text evidence="2">The sequence shown here is derived from an EMBL/GenBank/DDBJ whole genome shotgun (WGS) entry which is preliminary data.</text>
</comment>
<dbReference type="Proteomes" id="UP000235388">
    <property type="component" value="Unassembled WGS sequence"/>
</dbReference>
<protein>
    <submittedName>
        <fullName evidence="2">Uncharacterized protein</fullName>
    </submittedName>
</protein>
<sequence>METTSCGRPTATDDSCARVTRGPSGALTGLSSLLVGPSSLLAGSSSLLAGPSSGPPSSLWTGADSTDPVQRDRQPALESTSTVQQLASQAHNELHTLKPMCEGVHEEFIKYKDDYIDYYKSLLTTRPSTDKSPGTVLGDGGSKSSRLVDAMAEHMGWLQELGRLELWFTVLLGFRERNQALLQSAHQPAPHSSAATQELDALADQLFELVQSYQEFRALAHPSSGHRTHLHLYEYIHQILRQALHALIDIVSS</sequence>
<evidence type="ECO:0000256" key="1">
    <source>
        <dbReference type="SAM" id="MobiDB-lite"/>
    </source>
</evidence>
<accession>A0A2N5VZG0</accession>
<dbReference type="STRING" id="200324.A0A2N5VZG0"/>